<evidence type="ECO:0000259" key="2">
    <source>
        <dbReference type="PROSITE" id="PS01124"/>
    </source>
</evidence>
<feature type="compositionally biased region" description="Basic and acidic residues" evidence="1">
    <location>
        <begin position="1"/>
        <end position="11"/>
    </location>
</feature>
<evidence type="ECO:0000256" key="1">
    <source>
        <dbReference type="SAM" id="MobiDB-lite"/>
    </source>
</evidence>
<sequence>MGLHQHNDTGAKPDNLVSHTGQTRDGHPLAFNHAPAEDLRPWFTWFSATDATLPDGAELQGSMLNDLPCLRIMFGGKSRAETRDGTVPLEPGIDGGAYYFGPHSRAMQITMSGTIKVITVQLGPGAATAMGGPAQPDMIDRIVEHSKLVGHGELARRFCPDDTPDKWLAALERELRKFLGKFGARSPDPITQAFEMATLRDPTMTLLAFAEDQRVTPRTVERIIKRDYGLPPKQVLRRARALDLAAALMGVAMEDEEAELRLRYFDQSHQIRELRHFFGMTPRQFKQAPHSLLRLNLEVRQARRIEALDLLPQGAIQPWRDPSAEPNGAA</sequence>
<dbReference type="GO" id="GO:0003700">
    <property type="term" value="F:DNA-binding transcription factor activity"/>
    <property type="evidence" value="ECO:0007669"/>
    <property type="project" value="InterPro"/>
</dbReference>
<dbReference type="GO" id="GO:0043565">
    <property type="term" value="F:sequence-specific DNA binding"/>
    <property type="evidence" value="ECO:0007669"/>
    <property type="project" value="InterPro"/>
</dbReference>
<dbReference type="AlphaFoldDB" id="A0A5S3P569"/>
<dbReference type="OrthoDB" id="2559672at2"/>
<gene>
    <name evidence="3" type="ORF">FEV51_07255</name>
</gene>
<dbReference type="EMBL" id="VCAO01000003">
    <property type="protein sequence ID" value="TMM48094.1"/>
    <property type="molecule type" value="Genomic_DNA"/>
</dbReference>
<dbReference type="Pfam" id="PF12833">
    <property type="entry name" value="HTH_18"/>
    <property type="match status" value="1"/>
</dbReference>
<evidence type="ECO:0000313" key="4">
    <source>
        <dbReference type="Proteomes" id="UP000309668"/>
    </source>
</evidence>
<dbReference type="InterPro" id="IPR018060">
    <property type="entry name" value="HTH_AraC"/>
</dbReference>
<keyword evidence="4" id="KW-1185">Reference proteome</keyword>
<dbReference type="PROSITE" id="PS01124">
    <property type="entry name" value="HTH_ARAC_FAMILY_2"/>
    <property type="match status" value="1"/>
</dbReference>
<dbReference type="SMART" id="SM00342">
    <property type="entry name" value="HTH_ARAC"/>
    <property type="match status" value="1"/>
</dbReference>
<organism evidence="3 4">
    <name type="scientific">Qipengyuania marisflavi</name>
    <dbReference type="NCBI Taxonomy" id="2486356"/>
    <lineage>
        <taxon>Bacteria</taxon>
        <taxon>Pseudomonadati</taxon>
        <taxon>Pseudomonadota</taxon>
        <taxon>Alphaproteobacteria</taxon>
        <taxon>Sphingomonadales</taxon>
        <taxon>Erythrobacteraceae</taxon>
        <taxon>Qipengyuania</taxon>
    </lineage>
</organism>
<dbReference type="Gene3D" id="1.10.10.60">
    <property type="entry name" value="Homeodomain-like"/>
    <property type="match status" value="1"/>
</dbReference>
<proteinExistence type="predicted"/>
<feature type="region of interest" description="Disordered" evidence="1">
    <location>
        <begin position="1"/>
        <end position="32"/>
    </location>
</feature>
<evidence type="ECO:0000313" key="3">
    <source>
        <dbReference type="EMBL" id="TMM48094.1"/>
    </source>
</evidence>
<feature type="domain" description="HTH araC/xylS-type" evidence="2">
    <location>
        <begin position="188"/>
        <end position="288"/>
    </location>
</feature>
<protein>
    <submittedName>
        <fullName evidence="3">Helix-turn-helix transcriptional regulator</fullName>
    </submittedName>
</protein>
<name>A0A5S3P569_9SPHN</name>
<dbReference type="RefSeq" id="WP_138617435.1">
    <property type="nucleotide sequence ID" value="NZ_VCAO01000003.1"/>
</dbReference>
<dbReference type="Proteomes" id="UP000309668">
    <property type="component" value="Unassembled WGS sequence"/>
</dbReference>
<comment type="caution">
    <text evidence="3">The sequence shown here is derived from an EMBL/GenBank/DDBJ whole genome shotgun (WGS) entry which is preliminary data.</text>
</comment>
<reference evidence="3 4" key="1">
    <citation type="submission" date="2019-05" db="EMBL/GenBank/DDBJ databases">
        <title>Erythrobacter marisflavi sp. nov., isolated from isolated from water of an estuary environment.</title>
        <authorList>
            <person name="Yoon J.-H."/>
        </authorList>
    </citation>
    <scope>NUCLEOTIDE SEQUENCE [LARGE SCALE GENOMIC DNA]</scope>
    <source>
        <strain evidence="3 4">KEM-5</strain>
    </source>
</reference>
<accession>A0A5S3P569</accession>